<accession>A0A3G9IF30</accession>
<name>A0A3G9IF30_9ACTN</name>
<comment type="catalytic activity">
    <reaction evidence="16 17">
        <text>UDP-N-acetyl-alpha-D-muramate + NADP(+) = UDP-N-acetyl-3-O-(1-carboxyvinyl)-alpha-D-glucosamine + NADPH + H(+)</text>
        <dbReference type="Rhea" id="RHEA:12248"/>
        <dbReference type="ChEBI" id="CHEBI:15378"/>
        <dbReference type="ChEBI" id="CHEBI:57783"/>
        <dbReference type="ChEBI" id="CHEBI:58349"/>
        <dbReference type="ChEBI" id="CHEBI:68483"/>
        <dbReference type="ChEBI" id="CHEBI:70757"/>
        <dbReference type="EC" id="1.3.1.98"/>
    </reaction>
</comment>
<evidence type="ECO:0000256" key="9">
    <source>
        <dbReference type="ARBA" id="ARBA00022827"/>
    </source>
</evidence>
<comment type="function">
    <text evidence="2 17">Cell wall formation.</text>
</comment>
<evidence type="ECO:0000256" key="3">
    <source>
        <dbReference type="ARBA" id="ARBA00004496"/>
    </source>
</evidence>
<gene>
    <name evidence="17 19" type="primary">murB</name>
    <name evidence="19" type="ORF">Back2_12730</name>
</gene>
<dbReference type="UniPathway" id="UPA00219"/>
<keyword evidence="7 17" id="KW-0132">Cell division</keyword>
<dbReference type="SUPFAM" id="SSF56194">
    <property type="entry name" value="Uridine diphospho-N-Acetylenolpyruvylglucosamine reductase, MurB, C-terminal domain"/>
    <property type="match status" value="1"/>
</dbReference>
<evidence type="ECO:0000256" key="4">
    <source>
        <dbReference type="ARBA" id="ARBA00004752"/>
    </source>
</evidence>
<proteinExistence type="inferred from homology"/>
<dbReference type="GO" id="GO:0071949">
    <property type="term" value="F:FAD binding"/>
    <property type="evidence" value="ECO:0007669"/>
    <property type="project" value="InterPro"/>
</dbReference>
<evidence type="ECO:0000256" key="5">
    <source>
        <dbReference type="ARBA" id="ARBA00010485"/>
    </source>
</evidence>
<feature type="active site" evidence="17">
    <location>
        <position position="327"/>
    </location>
</feature>
<keyword evidence="15 17" id="KW-0961">Cell wall biogenesis/degradation</keyword>
<evidence type="ECO:0000313" key="19">
    <source>
        <dbReference type="EMBL" id="BBH16986.1"/>
    </source>
</evidence>
<evidence type="ECO:0000256" key="10">
    <source>
        <dbReference type="ARBA" id="ARBA00022857"/>
    </source>
</evidence>
<feature type="active site" description="Proton donor" evidence="17">
    <location>
        <position position="238"/>
    </location>
</feature>
<evidence type="ECO:0000256" key="12">
    <source>
        <dbReference type="ARBA" id="ARBA00022984"/>
    </source>
</evidence>
<keyword evidence="13 17" id="KW-0560">Oxidoreductase</keyword>
<evidence type="ECO:0000256" key="7">
    <source>
        <dbReference type="ARBA" id="ARBA00022618"/>
    </source>
</evidence>
<dbReference type="InterPro" id="IPR011601">
    <property type="entry name" value="MurB_C"/>
</dbReference>
<comment type="subcellular location">
    <subcellularLocation>
        <location evidence="3 17">Cytoplasm</location>
    </subcellularLocation>
</comment>
<evidence type="ECO:0000256" key="17">
    <source>
        <dbReference type="HAMAP-Rule" id="MF_00037"/>
    </source>
</evidence>
<dbReference type="Gene3D" id="3.30.465.10">
    <property type="match status" value="1"/>
</dbReference>
<keyword evidence="11 17" id="KW-0133">Cell shape</keyword>
<evidence type="ECO:0000259" key="18">
    <source>
        <dbReference type="PROSITE" id="PS51387"/>
    </source>
</evidence>
<dbReference type="EMBL" id="AP019307">
    <property type="protein sequence ID" value="BBH16986.1"/>
    <property type="molecule type" value="Genomic_DNA"/>
</dbReference>
<dbReference type="NCBIfam" id="NF010478">
    <property type="entry name" value="PRK13903.1"/>
    <property type="match status" value="1"/>
</dbReference>
<dbReference type="KEGG" id="nbe:Back2_12730"/>
<feature type="active site" evidence="17">
    <location>
        <position position="160"/>
    </location>
</feature>
<keyword evidence="10 17" id="KW-0521">NADP</keyword>
<dbReference type="Pfam" id="PF02873">
    <property type="entry name" value="MurB_C"/>
    <property type="match status" value="1"/>
</dbReference>
<evidence type="ECO:0000256" key="16">
    <source>
        <dbReference type="ARBA" id="ARBA00048914"/>
    </source>
</evidence>
<keyword evidence="8 17" id="KW-0285">Flavoprotein</keyword>
<evidence type="ECO:0000256" key="2">
    <source>
        <dbReference type="ARBA" id="ARBA00003921"/>
    </source>
</evidence>
<dbReference type="InterPro" id="IPR003170">
    <property type="entry name" value="MurB"/>
</dbReference>
<dbReference type="GO" id="GO:0071555">
    <property type="term" value="P:cell wall organization"/>
    <property type="evidence" value="ECO:0007669"/>
    <property type="project" value="UniProtKB-KW"/>
</dbReference>
<keyword evidence="12 17" id="KW-0573">Peptidoglycan synthesis</keyword>
<keyword evidence="9 17" id="KW-0274">FAD</keyword>
<evidence type="ECO:0000256" key="11">
    <source>
        <dbReference type="ARBA" id="ARBA00022960"/>
    </source>
</evidence>
<dbReference type="PANTHER" id="PTHR21071:SF4">
    <property type="entry name" value="UDP-N-ACETYLENOLPYRUVOYLGLUCOSAMINE REDUCTASE"/>
    <property type="match status" value="1"/>
</dbReference>
<comment type="pathway">
    <text evidence="4 17">Cell wall biogenesis; peptidoglycan biosynthesis.</text>
</comment>
<dbReference type="Proteomes" id="UP000271573">
    <property type="component" value="Chromosome"/>
</dbReference>
<evidence type="ECO:0000256" key="6">
    <source>
        <dbReference type="ARBA" id="ARBA00022490"/>
    </source>
</evidence>
<dbReference type="InterPro" id="IPR036318">
    <property type="entry name" value="FAD-bd_PCMH-like_sf"/>
</dbReference>
<dbReference type="GO" id="GO:0009252">
    <property type="term" value="P:peptidoglycan biosynthetic process"/>
    <property type="evidence" value="ECO:0007669"/>
    <property type="project" value="UniProtKB-UniRule"/>
</dbReference>
<organism evidence="19 20">
    <name type="scientific">Nocardioides baekrokdamisoli</name>
    <dbReference type="NCBI Taxonomy" id="1804624"/>
    <lineage>
        <taxon>Bacteria</taxon>
        <taxon>Bacillati</taxon>
        <taxon>Actinomycetota</taxon>
        <taxon>Actinomycetes</taxon>
        <taxon>Propionibacteriales</taxon>
        <taxon>Nocardioidaceae</taxon>
        <taxon>Nocardioides</taxon>
    </lineage>
</organism>
<keyword evidence="20" id="KW-1185">Reference proteome</keyword>
<dbReference type="AlphaFoldDB" id="A0A3G9IF30"/>
<evidence type="ECO:0000313" key="20">
    <source>
        <dbReference type="Proteomes" id="UP000271573"/>
    </source>
</evidence>
<dbReference type="EC" id="1.3.1.98" evidence="17"/>
<keyword evidence="14 17" id="KW-0131">Cell cycle</keyword>
<dbReference type="GO" id="GO:0008762">
    <property type="term" value="F:UDP-N-acetylmuramate dehydrogenase activity"/>
    <property type="evidence" value="ECO:0007669"/>
    <property type="project" value="UniProtKB-UniRule"/>
</dbReference>
<dbReference type="InterPro" id="IPR016166">
    <property type="entry name" value="FAD-bd_PCMH"/>
</dbReference>
<evidence type="ECO:0000256" key="15">
    <source>
        <dbReference type="ARBA" id="ARBA00023316"/>
    </source>
</evidence>
<dbReference type="GO" id="GO:0051301">
    <property type="term" value="P:cell division"/>
    <property type="evidence" value="ECO:0007669"/>
    <property type="project" value="UniProtKB-KW"/>
</dbReference>
<sequence length="335" mass="34725">MPRLADFTTLRLGGSASTWIEASSEAAFISALGAADEAGTGVLILGGGSNLVVADEGFDGTVVRVATAGIAPEVDADGHVRVTVAAGENWDTFVAHAVASGWVGVEALAGIPGTVGATPMQNVGAYGQEVGQTIAEVRVWDRRLKGVRTFAADECGFAYRWSRFKADPGRHAVLSVTFTFAVGSLSAPVGYAELARTLDVEVGERAPLEDVRAAVLGLRRGKGMVLDAEDHDTWSAGSFFTNPFVEVAPAGAPAYPQPDGRVKTSAAWLIEHAGFGKGYGNELVSLSTKHTLALTNRGGATTDALLALAREIRDGVAAEFGIGLEPEPVFLGCAL</sequence>
<dbReference type="PROSITE" id="PS51387">
    <property type="entry name" value="FAD_PCMH"/>
    <property type="match status" value="1"/>
</dbReference>
<dbReference type="GO" id="GO:0005829">
    <property type="term" value="C:cytosol"/>
    <property type="evidence" value="ECO:0007669"/>
    <property type="project" value="TreeGrafter"/>
</dbReference>
<dbReference type="InterPro" id="IPR036635">
    <property type="entry name" value="MurB_C_sf"/>
</dbReference>
<dbReference type="Pfam" id="PF01565">
    <property type="entry name" value="FAD_binding_4"/>
    <property type="match status" value="1"/>
</dbReference>
<dbReference type="InterPro" id="IPR006094">
    <property type="entry name" value="Oxid_FAD_bind_N"/>
</dbReference>
<dbReference type="Gene3D" id="3.90.78.10">
    <property type="entry name" value="UDP-N-acetylenolpyruvoylglucosamine reductase, C-terminal domain"/>
    <property type="match status" value="1"/>
</dbReference>
<evidence type="ECO:0000256" key="13">
    <source>
        <dbReference type="ARBA" id="ARBA00023002"/>
    </source>
</evidence>
<keyword evidence="6 17" id="KW-0963">Cytoplasm</keyword>
<dbReference type="SUPFAM" id="SSF56176">
    <property type="entry name" value="FAD-binding/transporter-associated domain-like"/>
    <property type="match status" value="1"/>
</dbReference>
<evidence type="ECO:0000256" key="1">
    <source>
        <dbReference type="ARBA" id="ARBA00001974"/>
    </source>
</evidence>
<dbReference type="Gene3D" id="3.30.43.10">
    <property type="entry name" value="Uridine Diphospho-n-acetylenolpyruvylglucosamine Reductase, domain 2"/>
    <property type="match status" value="1"/>
</dbReference>
<dbReference type="HAMAP" id="MF_00037">
    <property type="entry name" value="MurB"/>
    <property type="match status" value="1"/>
</dbReference>
<comment type="cofactor">
    <cofactor evidence="1 17">
        <name>FAD</name>
        <dbReference type="ChEBI" id="CHEBI:57692"/>
    </cofactor>
</comment>
<evidence type="ECO:0000256" key="14">
    <source>
        <dbReference type="ARBA" id="ARBA00023306"/>
    </source>
</evidence>
<dbReference type="InterPro" id="IPR016167">
    <property type="entry name" value="FAD-bd_PCMH_sub1"/>
</dbReference>
<dbReference type="PANTHER" id="PTHR21071">
    <property type="entry name" value="UDP-N-ACETYLENOLPYRUVOYLGLUCOSAMINE REDUCTASE"/>
    <property type="match status" value="1"/>
</dbReference>
<reference evidence="19 20" key="1">
    <citation type="submission" date="2018-11" db="EMBL/GenBank/DDBJ databases">
        <title>Complete genome sequence of Nocardioides baekrokdamisoli strain KCTC 39748.</title>
        <authorList>
            <person name="Kang S.W."/>
            <person name="Lee K.C."/>
            <person name="Kim K.K."/>
            <person name="Kim J.S."/>
            <person name="Kim D.S."/>
            <person name="Ko S.H."/>
            <person name="Yang S.H."/>
            <person name="Shin Y.K."/>
            <person name="Lee J.S."/>
        </authorList>
    </citation>
    <scope>NUCLEOTIDE SEQUENCE [LARGE SCALE GENOMIC DNA]</scope>
    <source>
        <strain evidence="19 20">KCTC 39748</strain>
    </source>
</reference>
<comment type="similarity">
    <text evidence="5 17">Belongs to the MurB family.</text>
</comment>
<dbReference type="GO" id="GO:0008360">
    <property type="term" value="P:regulation of cell shape"/>
    <property type="evidence" value="ECO:0007669"/>
    <property type="project" value="UniProtKB-KW"/>
</dbReference>
<evidence type="ECO:0000256" key="8">
    <source>
        <dbReference type="ARBA" id="ARBA00022630"/>
    </source>
</evidence>
<feature type="domain" description="FAD-binding PCMH-type" evidence="18">
    <location>
        <begin position="12"/>
        <end position="221"/>
    </location>
</feature>
<protein>
    <recommendedName>
        <fullName evidence="17">UDP-N-acetylenolpyruvoylglucosamine reductase</fullName>
        <ecNumber evidence="17">1.3.1.98</ecNumber>
    </recommendedName>
    <alternativeName>
        <fullName evidence="17">UDP-N-acetylmuramate dehydrogenase</fullName>
    </alternativeName>
</protein>
<dbReference type="InterPro" id="IPR016169">
    <property type="entry name" value="FAD-bd_PCMH_sub2"/>
</dbReference>